<dbReference type="PROSITE" id="PS00214">
    <property type="entry name" value="FABP"/>
    <property type="match status" value="1"/>
</dbReference>
<organism evidence="6 7">
    <name type="scientific">Pristionchus mayeri</name>
    <dbReference type="NCBI Taxonomy" id="1317129"/>
    <lineage>
        <taxon>Eukaryota</taxon>
        <taxon>Metazoa</taxon>
        <taxon>Ecdysozoa</taxon>
        <taxon>Nematoda</taxon>
        <taxon>Chromadorea</taxon>
        <taxon>Rhabditida</taxon>
        <taxon>Rhabditina</taxon>
        <taxon>Diplogasteromorpha</taxon>
        <taxon>Diplogasteroidea</taxon>
        <taxon>Neodiplogasteridae</taxon>
        <taxon>Pristionchus</taxon>
    </lineage>
</organism>
<comment type="similarity">
    <text evidence="1">Belongs to the calycin superfamily. Fatty-acid binding protein (FABP) family.</text>
</comment>
<dbReference type="SUPFAM" id="SSF50814">
    <property type="entry name" value="Lipocalins"/>
    <property type="match status" value="1"/>
</dbReference>
<accession>A0AAN5ICG5</accession>
<dbReference type="PANTHER" id="PTHR22725:SF2">
    <property type="entry name" value="FATTY ACID-BINDING PROTEIN HOMOLOG 1-RELATED"/>
    <property type="match status" value="1"/>
</dbReference>
<evidence type="ECO:0000259" key="5">
    <source>
        <dbReference type="PROSITE" id="PS00214"/>
    </source>
</evidence>
<evidence type="ECO:0000256" key="2">
    <source>
        <dbReference type="ARBA" id="ARBA00022448"/>
    </source>
</evidence>
<dbReference type="InterPro" id="IPR012674">
    <property type="entry name" value="Calycin"/>
</dbReference>
<evidence type="ECO:0000256" key="4">
    <source>
        <dbReference type="SAM" id="SignalP"/>
    </source>
</evidence>
<feature type="domain" description="Cytosolic fatty-acid binding proteins" evidence="5">
    <location>
        <begin position="27"/>
        <end position="44"/>
    </location>
</feature>
<keyword evidence="3" id="KW-0446">Lipid-binding</keyword>
<proteinExistence type="inferred from homology"/>
<name>A0AAN5ICG5_9BILA</name>
<dbReference type="Gene3D" id="2.40.128.20">
    <property type="match status" value="1"/>
</dbReference>
<feature type="signal peptide" evidence="4">
    <location>
        <begin position="1"/>
        <end position="18"/>
    </location>
</feature>
<reference evidence="7" key="1">
    <citation type="submission" date="2022-10" db="EMBL/GenBank/DDBJ databases">
        <title>Genome assembly of Pristionchus species.</title>
        <authorList>
            <person name="Yoshida K."/>
            <person name="Sommer R.J."/>
        </authorList>
    </citation>
    <scope>NUCLEOTIDE SEQUENCE [LARGE SCALE GENOMIC DNA]</scope>
    <source>
        <strain evidence="7">RS5460</strain>
    </source>
</reference>
<feature type="chain" id="PRO_5043009978" description="Cytosolic fatty-acid binding proteins domain-containing protein" evidence="4">
    <location>
        <begin position="19"/>
        <end position="159"/>
    </location>
</feature>
<dbReference type="InterPro" id="IPR000463">
    <property type="entry name" value="Fatty_acid-bd"/>
</dbReference>
<keyword evidence="2" id="KW-0813">Transport</keyword>
<evidence type="ECO:0000313" key="7">
    <source>
        <dbReference type="Proteomes" id="UP001328107"/>
    </source>
</evidence>
<keyword evidence="7" id="KW-1185">Reference proteome</keyword>
<evidence type="ECO:0000256" key="3">
    <source>
        <dbReference type="ARBA" id="ARBA00023121"/>
    </source>
</evidence>
<feature type="non-terminal residue" evidence="6">
    <location>
        <position position="1"/>
    </location>
</feature>
<dbReference type="Proteomes" id="UP001328107">
    <property type="component" value="Unassembled WGS sequence"/>
</dbReference>
<dbReference type="EMBL" id="BTRK01000006">
    <property type="protein sequence ID" value="GMR61122.1"/>
    <property type="molecule type" value="Genomic_DNA"/>
</dbReference>
<keyword evidence="4" id="KW-0732">Signal</keyword>
<dbReference type="CDD" id="cd00742">
    <property type="entry name" value="FABP"/>
    <property type="match status" value="1"/>
</dbReference>
<protein>
    <recommendedName>
        <fullName evidence="5">Cytosolic fatty-acid binding proteins domain-containing protein</fullName>
    </recommendedName>
</protein>
<evidence type="ECO:0000256" key="1">
    <source>
        <dbReference type="ARBA" id="ARBA00008390"/>
    </source>
</evidence>
<gene>
    <name evidence="6" type="ORF">PMAYCL1PPCAC_31317</name>
</gene>
<dbReference type="InterPro" id="IPR040094">
    <property type="entry name" value="Lbp1-4"/>
</dbReference>
<dbReference type="AlphaFoldDB" id="A0AAN5ICG5"/>
<sequence length="159" mass="18406">ASLPLLCLLVFSLSCVYADNLPEQFFGKFSIDRSDNFDEYMKEKGYGWFTRRLVSLAGVDKVFTKAGPNTFNFDNLTTKKDMHYKNIVLGQEFIGEGLDGSNHKITFTLRDEALYEKHIPTDPDAEQKEDEYKYELVGDELVQTLEFNGMVAKRYFKRQ</sequence>
<dbReference type="GO" id="GO:0008289">
    <property type="term" value="F:lipid binding"/>
    <property type="evidence" value="ECO:0007669"/>
    <property type="project" value="UniProtKB-KW"/>
</dbReference>
<comment type="caution">
    <text evidence="6">The sequence shown here is derived from an EMBL/GenBank/DDBJ whole genome shotgun (WGS) entry which is preliminary data.</text>
</comment>
<dbReference type="PANTHER" id="PTHR22725">
    <property type="entry name" value="FATTY ACID-BINDING PROTEIN HOMOLOG 1-RELATED-RELATED"/>
    <property type="match status" value="1"/>
</dbReference>
<evidence type="ECO:0000313" key="6">
    <source>
        <dbReference type="EMBL" id="GMR61122.1"/>
    </source>
</evidence>
<dbReference type="PRINTS" id="PR00178">
    <property type="entry name" value="FATTYACIDBP"/>
</dbReference>